<evidence type="ECO:0000259" key="2">
    <source>
        <dbReference type="SMART" id="SM00471"/>
    </source>
</evidence>
<organism evidence="3 4">
    <name type="scientific">Astyanax mexicanus</name>
    <name type="common">Blind cave fish</name>
    <name type="synonym">Astyanax fasciatus mexicanus</name>
    <dbReference type="NCBI Taxonomy" id="7994"/>
    <lineage>
        <taxon>Eukaryota</taxon>
        <taxon>Metazoa</taxon>
        <taxon>Chordata</taxon>
        <taxon>Craniata</taxon>
        <taxon>Vertebrata</taxon>
        <taxon>Euteleostomi</taxon>
        <taxon>Actinopterygii</taxon>
        <taxon>Neopterygii</taxon>
        <taxon>Teleostei</taxon>
        <taxon>Ostariophysi</taxon>
        <taxon>Characiformes</taxon>
        <taxon>Characoidei</taxon>
        <taxon>Acestrorhamphidae</taxon>
        <taxon>Acestrorhamphinae</taxon>
        <taxon>Astyanax</taxon>
    </lineage>
</organism>
<dbReference type="GO" id="GO:0005634">
    <property type="term" value="C:nucleus"/>
    <property type="evidence" value="ECO:0007669"/>
    <property type="project" value="TreeGrafter"/>
</dbReference>
<dbReference type="GO" id="GO:0008832">
    <property type="term" value="F:dGTPase activity"/>
    <property type="evidence" value="ECO:0007669"/>
    <property type="project" value="TreeGrafter"/>
</dbReference>
<reference evidence="3" key="4">
    <citation type="submission" date="2025-09" db="UniProtKB">
        <authorList>
            <consortium name="Ensembl"/>
        </authorList>
    </citation>
    <scope>IDENTIFICATION</scope>
</reference>
<evidence type="ECO:0000313" key="3">
    <source>
        <dbReference type="Ensembl" id="ENSAMXP00000047059.1"/>
    </source>
</evidence>
<dbReference type="InParanoid" id="A0A3B1K0B6"/>
<reference evidence="4" key="2">
    <citation type="journal article" date="2014" name="Nat. Commun.">
        <title>The cavefish genome reveals candidate genes for eye loss.</title>
        <authorList>
            <person name="McGaugh S.E."/>
            <person name="Gross J.B."/>
            <person name="Aken B."/>
            <person name="Blin M."/>
            <person name="Borowsky R."/>
            <person name="Chalopin D."/>
            <person name="Hinaux H."/>
            <person name="Jeffery W.R."/>
            <person name="Keene A."/>
            <person name="Ma L."/>
            <person name="Minx P."/>
            <person name="Murphy D."/>
            <person name="O'Quin K.E."/>
            <person name="Retaux S."/>
            <person name="Rohner N."/>
            <person name="Searle S.M."/>
            <person name="Stahl B.A."/>
            <person name="Tabin C."/>
            <person name="Volff J.N."/>
            <person name="Yoshizawa M."/>
            <person name="Warren W.C."/>
        </authorList>
    </citation>
    <scope>NUCLEOTIDE SEQUENCE [LARGE SCALE GENOMIC DNA]</scope>
    <source>
        <strain evidence="4">female</strain>
    </source>
</reference>
<dbReference type="GO" id="GO:0051607">
    <property type="term" value="P:defense response to virus"/>
    <property type="evidence" value="ECO:0007669"/>
    <property type="project" value="TreeGrafter"/>
</dbReference>
<dbReference type="AlphaFoldDB" id="A0A3B1K0B6"/>
<dbReference type="CDD" id="cd00077">
    <property type="entry name" value="HDc"/>
    <property type="match status" value="1"/>
</dbReference>
<dbReference type="SUPFAM" id="SSF109604">
    <property type="entry name" value="HD-domain/PDEase-like"/>
    <property type="match status" value="1"/>
</dbReference>
<keyword evidence="4" id="KW-1185">Reference proteome</keyword>
<dbReference type="GO" id="GO:0045088">
    <property type="term" value="P:regulation of innate immune response"/>
    <property type="evidence" value="ECO:0007669"/>
    <property type="project" value="TreeGrafter"/>
</dbReference>
<dbReference type="Bgee" id="ENSAMXG00000036832">
    <property type="expression patterns" value="Expressed in olfactory epithelium and 7 other cell types or tissues"/>
</dbReference>
<dbReference type="Ensembl" id="ENSAMXT00000032130.1">
    <property type="protein sequence ID" value="ENSAMXP00000047059.1"/>
    <property type="gene ID" value="ENSAMXG00000036832.1"/>
</dbReference>
<dbReference type="InterPro" id="IPR006674">
    <property type="entry name" value="HD_domain"/>
</dbReference>
<reference evidence="4" key="1">
    <citation type="submission" date="2013-03" db="EMBL/GenBank/DDBJ databases">
        <authorList>
            <person name="Jeffery W."/>
            <person name="Warren W."/>
            <person name="Wilson R.K."/>
        </authorList>
    </citation>
    <scope>NUCLEOTIDE SEQUENCE</scope>
    <source>
        <strain evidence="4">female</strain>
    </source>
</reference>
<protein>
    <submittedName>
        <fullName evidence="3">Deoxynucleoside triphosphate triphosphohydrolase SAMHD1-like</fullName>
    </submittedName>
</protein>
<dbReference type="InterPro" id="IPR003607">
    <property type="entry name" value="HD/PDEase_dom"/>
</dbReference>
<dbReference type="PANTHER" id="PTHR11373">
    <property type="entry name" value="DEOXYNUCLEOSIDE TRIPHOSPHATE TRIPHOSPHOHYDROLASE"/>
    <property type="match status" value="1"/>
</dbReference>
<evidence type="ECO:0000313" key="4">
    <source>
        <dbReference type="Proteomes" id="UP000018467"/>
    </source>
</evidence>
<dbReference type="Gene3D" id="1.10.3210.10">
    <property type="entry name" value="Hypothetical protein af1432"/>
    <property type="match status" value="1"/>
</dbReference>
<dbReference type="PANTHER" id="PTHR11373:SF4">
    <property type="entry name" value="DEOXYNUCLEOSIDE TRIPHOSPHATE TRIPHOSPHOHYDROLASE SAMHD1"/>
    <property type="match status" value="1"/>
</dbReference>
<comment type="similarity">
    <text evidence="1">Belongs to the SAMHD1 family.</text>
</comment>
<dbReference type="GO" id="GO:0006203">
    <property type="term" value="P:dGTP catabolic process"/>
    <property type="evidence" value="ECO:0007669"/>
    <property type="project" value="TreeGrafter"/>
</dbReference>
<sequence length="687" mass="80685">MKTMAQSKPQGEQSTTKKEKAIYKVFNDSVHGHIEMHPLLVKIIDTPEFQRLRNIKQLGGGYYVYPGASHNRFEHSLGVAHLAGKLLQSLKKTLPEGLEITPNDELCVQIAALCHDLGHGPFSHAFDIFMKKLDSSWKHEDASVKMFKHLIEENGIKEIMARENKDWDAFSEKDFMFIMELIQGPSKSASEWPYKGRDKKKAFLYDIVANHRNGIDVDKMDYFTRDCHHLGMKCNFSHERFITFARVCDENGETQICMRDKEAMNMYELFHVRNLLHHNAYQHRVVKAVELMIMDALKEAKDHLNLKEATMDPKTFVYLTDDILQKILNKPEKKLEKAQKIIKRVLKRDLYKLLGVKTFEPQELKHLDSDEEWKKVLETWLENIQTPVGARKLNPEDFTEVQVKFNYGMKDKNPIDSLRFYRKYDPNTPIKLSKDEVSHLLPEKFAETKVMLFYKGEDKDVEELAKREIKYFWNDLDISSAIKNSRTYMDFTDFSKLLEKKMVTAQEICEVFSNQGFYRFIAEETFKPKKLEFVDNSELQKVLEAWLRELEQQAGRQKIVHTAKDFELVPYTPPESDSSNLYLKYKGLFREDLYRFWQIVGLGPSASDYSFREFLCLHSIAKEVTVRLLRQGYFLIDEKALETDKLKCLDDGKWRTLLENWLKDIQKQAQHQQLRFTANNFKVVKCQ</sequence>
<name>A0A3B1K0B6_ASTMX</name>
<proteinExistence type="inferred from homology"/>
<evidence type="ECO:0000256" key="1">
    <source>
        <dbReference type="ARBA" id="ARBA00005776"/>
    </source>
</evidence>
<dbReference type="Proteomes" id="UP000018467">
    <property type="component" value="Unassembled WGS sequence"/>
</dbReference>
<reference evidence="3" key="3">
    <citation type="submission" date="2025-08" db="UniProtKB">
        <authorList>
            <consortium name="Ensembl"/>
        </authorList>
    </citation>
    <scope>IDENTIFICATION</scope>
</reference>
<dbReference type="Pfam" id="PF01966">
    <property type="entry name" value="HD"/>
    <property type="match status" value="1"/>
</dbReference>
<dbReference type="Gene3D" id="3.30.70.2760">
    <property type="match status" value="1"/>
</dbReference>
<dbReference type="SMART" id="SM00471">
    <property type="entry name" value="HDc"/>
    <property type="match status" value="1"/>
</dbReference>
<dbReference type="InterPro" id="IPR050135">
    <property type="entry name" value="dGTPase-like"/>
</dbReference>
<accession>A0A3B1K0B6</accession>
<feature type="domain" description="HD/PDEase" evidence="2">
    <location>
        <begin position="68"/>
        <end position="232"/>
    </location>
</feature>
<dbReference type="GeneTree" id="ENSGT00390000013867"/>